<keyword evidence="2" id="KW-1185">Reference proteome</keyword>
<gene>
    <name evidence="1" type="ORF">WA026_010763</name>
</gene>
<evidence type="ECO:0000313" key="2">
    <source>
        <dbReference type="Proteomes" id="UP001431783"/>
    </source>
</evidence>
<dbReference type="Proteomes" id="UP001431783">
    <property type="component" value="Unassembled WGS sequence"/>
</dbReference>
<name>A0AAW1URW4_9CUCU</name>
<comment type="caution">
    <text evidence="1">The sequence shown here is derived from an EMBL/GenBank/DDBJ whole genome shotgun (WGS) entry which is preliminary data.</text>
</comment>
<dbReference type="EMBL" id="JARQZJ010000095">
    <property type="protein sequence ID" value="KAK9885265.1"/>
    <property type="molecule type" value="Genomic_DNA"/>
</dbReference>
<accession>A0AAW1URW4</accession>
<protein>
    <submittedName>
        <fullName evidence="1">Uncharacterized protein</fullName>
    </submittedName>
</protein>
<reference evidence="1 2" key="1">
    <citation type="submission" date="2023-03" db="EMBL/GenBank/DDBJ databases">
        <title>Genome insight into feeding habits of ladybird beetles.</title>
        <authorList>
            <person name="Li H.-S."/>
            <person name="Huang Y.-H."/>
            <person name="Pang H."/>
        </authorList>
    </citation>
    <scope>NUCLEOTIDE SEQUENCE [LARGE SCALE GENOMIC DNA]</scope>
    <source>
        <strain evidence="1">SYSU_2023b</strain>
        <tissue evidence="1">Whole body</tissue>
    </source>
</reference>
<proteinExistence type="predicted"/>
<organism evidence="1 2">
    <name type="scientific">Henosepilachna vigintioctopunctata</name>
    <dbReference type="NCBI Taxonomy" id="420089"/>
    <lineage>
        <taxon>Eukaryota</taxon>
        <taxon>Metazoa</taxon>
        <taxon>Ecdysozoa</taxon>
        <taxon>Arthropoda</taxon>
        <taxon>Hexapoda</taxon>
        <taxon>Insecta</taxon>
        <taxon>Pterygota</taxon>
        <taxon>Neoptera</taxon>
        <taxon>Endopterygota</taxon>
        <taxon>Coleoptera</taxon>
        <taxon>Polyphaga</taxon>
        <taxon>Cucujiformia</taxon>
        <taxon>Coccinelloidea</taxon>
        <taxon>Coccinellidae</taxon>
        <taxon>Epilachninae</taxon>
        <taxon>Epilachnini</taxon>
        <taxon>Henosepilachna</taxon>
    </lineage>
</organism>
<evidence type="ECO:0000313" key="1">
    <source>
        <dbReference type="EMBL" id="KAK9885265.1"/>
    </source>
</evidence>
<dbReference type="AlphaFoldDB" id="A0AAW1URW4"/>
<sequence length="210" mass="23723">MFQKLNTAVIGTHYKVRFRVPIPKNLVKKSVKAEQLTVQLANAFHDIGYFTGTIMANQTEECPIISAKILEKKRCGDVCTDIEYIITAWKGIPKRQQVYHAVLFPYEDVTAKRLYPNMASHKSSTSPIDKSSPDLVMVCSSDIGSINNPAQTNSFLSQTERRHLVLLQFTGRSGTIPVLRQTGFPRKKYMKYEEIQDASGSKMQYLNGTE</sequence>